<dbReference type="PROSITE" id="PS50016">
    <property type="entry name" value="ZF_PHD_2"/>
    <property type="match status" value="3"/>
</dbReference>
<feature type="region of interest" description="Disordered" evidence="12">
    <location>
        <begin position="747"/>
        <end position="794"/>
    </location>
</feature>
<feature type="coiled-coil region" evidence="11">
    <location>
        <begin position="1353"/>
        <end position="1383"/>
    </location>
</feature>
<accession>A0A922LA11</accession>
<evidence type="ECO:0000256" key="5">
    <source>
        <dbReference type="ARBA" id="ARBA00022771"/>
    </source>
</evidence>
<dbReference type="GO" id="GO:0016887">
    <property type="term" value="F:ATP hydrolysis activity"/>
    <property type="evidence" value="ECO:0007669"/>
    <property type="project" value="UniProtKB-ARBA"/>
</dbReference>
<dbReference type="Gene3D" id="3.30.40.10">
    <property type="entry name" value="Zinc/RING finger domain, C3HC4 (zinc finger)"/>
    <property type="match status" value="3"/>
</dbReference>
<keyword evidence="11" id="KW-0175">Coiled coil</keyword>
<dbReference type="InterPro" id="IPR001965">
    <property type="entry name" value="Znf_PHD"/>
</dbReference>
<feature type="compositionally biased region" description="Low complexity" evidence="12">
    <location>
        <begin position="1620"/>
        <end position="1633"/>
    </location>
</feature>
<dbReference type="InterPro" id="IPR023780">
    <property type="entry name" value="Chromo_domain"/>
</dbReference>
<feature type="compositionally biased region" description="Basic and acidic residues" evidence="12">
    <location>
        <begin position="747"/>
        <end position="761"/>
    </location>
</feature>
<dbReference type="CDD" id="cd18793">
    <property type="entry name" value="SF2_C_SNF"/>
    <property type="match status" value="1"/>
</dbReference>
<dbReference type="Pfam" id="PF00271">
    <property type="entry name" value="Helicase_C"/>
    <property type="match status" value="1"/>
</dbReference>
<evidence type="ECO:0000256" key="7">
    <source>
        <dbReference type="ARBA" id="ARBA00022833"/>
    </source>
</evidence>
<keyword evidence="19" id="KW-1185">Reference proteome</keyword>
<dbReference type="FunFam" id="3.40.50.300:FF:000015">
    <property type="entry name" value="chromodomain-helicase-DNA-binding protein 9 isoform X1"/>
    <property type="match status" value="1"/>
</dbReference>
<dbReference type="InterPro" id="IPR049730">
    <property type="entry name" value="SNF2/RAD54-like_C"/>
</dbReference>
<protein>
    <submittedName>
        <fullName evidence="18">Choline dehydrogenase 5</fullName>
    </submittedName>
    <submittedName>
        <fullName evidence="17">Chromodomain-helicase-dna-binding protein 4-like</fullName>
    </submittedName>
</protein>
<dbReference type="Proteomes" id="UP000790347">
    <property type="component" value="Unassembled WGS sequence"/>
</dbReference>
<feature type="compositionally biased region" description="Low complexity" evidence="12">
    <location>
        <begin position="98"/>
        <end position="111"/>
    </location>
</feature>
<dbReference type="SMART" id="SM00487">
    <property type="entry name" value="DEXDc"/>
    <property type="match status" value="1"/>
</dbReference>
<feature type="region of interest" description="Disordered" evidence="12">
    <location>
        <begin position="1422"/>
        <end position="1480"/>
    </location>
</feature>
<feature type="compositionally biased region" description="Polar residues" evidence="12">
    <location>
        <begin position="1610"/>
        <end position="1619"/>
    </location>
</feature>
<feature type="region of interest" description="Disordered" evidence="12">
    <location>
        <begin position="1855"/>
        <end position="1910"/>
    </location>
</feature>
<dbReference type="InterPro" id="IPR011011">
    <property type="entry name" value="Znf_FYVE_PHD"/>
</dbReference>
<dbReference type="PROSITE" id="PS51194">
    <property type="entry name" value="HELICASE_CTER"/>
    <property type="match status" value="1"/>
</dbReference>
<feature type="compositionally biased region" description="Low complexity" evidence="12">
    <location>
        <begin position="125"/>
        <end position="135"/>
    </location>
</feature>
<feature type="domain" description="PHD-type" evidence="14">
    <location>
        <begin position="391"/>
        <end position="438"/>
    </location>
</feature>
<gene>
    <name evidence="18" type="primary">CHD5_1</name>
    <name evidence="18" type="ORF">DERF_001822</name>
    <name evidence="17" type="ORF">HUG17_6830</name>
</gene>
<dbReference type="InterPro" id="IPR019787">
    <property type="entry name" value="Znf_PHD-finger"/>
</dbReference>
<feature type="compositionally biased region" description="Polar residues" evidence="12">
    <location>
        <begin position="15"/>
        <end position="26"/>
    </location>
</feature>
<keyword evidence="7" id="KW-0862">Zinc</keyword>
<feature type="domain" description="Chromo" evidence="13">
    <location>
        <begin position="544"/>
        <end position="605"/>
    </location>
</feature>
<keyword evidence="9" id="KW-0539">Nucleus</keyword>
<dbReference type="Pfam" id="PF06465">
    <property type="entry name" value="DUF1087"/>
    <property type="match status" value="1"/>
</dbReference>
<dbReference type="GO" id="GO:0034728">
    <property type="term" value="P:nucleosome organization"/>
    <property type="evidence" value="ECO:0007669"/>
    <property type="project" value="UniProtKB-ARBA"/>
</dbReference>
<feature type="compositionally biased region" description="Acidic residues" evidence="12">
    <location>
        <begin position="56"/>
        <end position="67"/>
    </location>
</feature>
<dbReference type="InterPro" id="IPR012957">
    <property type="entry name" value="CHD_C2"/>
</dbReference>
<feature type="region of interest" description="Disordered" evidence="12">
    <location>
        <begin position="1596"/>
        <end position="1738"/>
    </location>
</feature>
<dbReference type="InterPro" id="IPR000330">
    <property type="entry name" value="SNF2_N"/>
</dbReference>
<dbReference type="CDD" id="cd15531">
    <property type="entry name" value="PHD1_CHD_II"/>
    <property type="match status" value="1"/>
</dbReference>
<dbReference type="GO" id="GO:0005524">
    <property type="term" value="F:ATP binding"/>
    <property type="evidence" value="ECO:0007669"/>
    <property type="project" value="UniProtKB-KW"/>
</dbReference>
<dbReference type="SUPFAM" id="SSF57903">
    <property type="entry name" value="FYVE/PHD zinc finger"/>
    <property type="match status" value="2"/>
</dbReference>
<evidence type="ECO:0000256" key="8">
    <source>
        <dbReference type="ARBA" id="ARBA00022840"/>
    </source>
</evidence>
<sequence length="1992" mass="227308">MSDSDNNSVGDDDQQYTVIDQSSYGQDNDDRDGDSRHHRRSRRRESSKMKKHEPIDLGDDSDDDDDSSIAGNTAAGRYEEDEDYHEPGSSSTKKKRTSSSSTRTMASNSSTGHSDNRKKSKKSKSSSSSSSSSSKHQLQDSDNEQSMAAEDGGSTTATSHDDQHSNGQRLPPLKIKLLPPREKSKRSSKRNNRDNEDSIHSANDDDDFQMDSHHSTGITRKSSKSSAPDLESSTTSNIPTRRSERIFVSNAKKVDTVQESTGDATEGVDSGAGDELEPDFKIVHKDVCNSCRQSGELILCDYCPRAYHKVCLDDDLGANDELPDDWCCPHCQTHGKPTPKELKQQVAAIVAKKKKKQMSAAAKNQQSTSQQSSTYPKATGSSSKGKEIENRDYCEICNQCGELLLCDTCPRAYHLVCMDEDMKNIPEGQWSCPYCQEHGVDASNAELDASTIEKSEKVEKIVCKSCRQSGGDIVFCASCNTRIHIQCLNPPLDEMPEVWHCLACSVEPLKGKVQRVITWRWKKMNTAKEDEVNGDQKTQMSAEDTTKNLLKNLKNRKPREREFFVKWKDMSYWHCSWIDEAQLQVFHSNMYRFYAQKNDMTNPPMFDEAGMLTTNLAEPKSIDDLGRSSAEEQQQNKLCEDNPAALAASIASKHRRRKRCSNLPSEIEETYVRYGVRPEWLLIHRIVNHRKNRGKIYYVIKWRDLSYEEVTAEPEPENCDFEIPDYQKKIDEYWNLRRLIEEETSVDEEKLRKSKDRDGGEKHRKRDKHHGSSKKSKLFGAHPKTDPKKKWEQQPEYIPEPLKLHDYQMEGISWLRYSWSSGIDTILADEMGLGKTIQTVSFLYSLYKEGHSRGPFLIAAPLSTIINWERELEDWAPDFYVVNYTGNKDSRIIIRENELSFDADVIRSATKATRIRKHVPVKFHVLLTSYELINLDSALLGSIDWKVLVVDEAHRLKSNQSLFFRTLNQYSVGHKLLLTGTPLQNNLEELFNLLNFLSPDRFNDMDGFLNEFADIAKEEQVKKLHELLGPHLLRRLKADVLTGMPSKSEFIVRVDLAPLQKKYYKYILTRNFDALNSKFGGKQVSLLNIVMDLKKCCNHPYLFPVAAEEAPKTKLGYFEGSALVKASGKLIVMQKMLRKLKEDGHRVLIFSQMTQMLDVLEDFLEAEGYKYERIDGGVTGSVRQEAIDRFNAPGAKQFVFLLSTRAGGLGINLATADTVVIYDSDWNPHNDIQALSRAHRIGQTNKVMIYRFVTRNSVEERITQVAKKKMMLTHLVVRPGLGSNKSNATMSKQELDDILKFGTEELFKEEETKESEMIHYDDKAIDGLLDRTQEGIEQKEMWANEYLSSFKVANYVTKEAEEVEEELEEVASSKQSKDEAQNDPHYWEKLLGAHYLQYQENISRSLGKGKRVRKQVNYLDSASGQNDFQNQESSESSDFSVPSADASENDEDFDERTEGRNQKFTRSNKNAPAKEKMPPLLSSIGQNTEVLGFTPKHRKIFLDLVMRFGLPNLDYNLTDSQFFIRDLKNKPEKHLRAYTSLFINHLCEPGDDPTALTFEDGVPKEGLNVSQVLSRIGIISLIKRKVYEYETKNGCISLPNRQSKTKPKQESSQTTGMDSNEQNADGQNQANGQSADNPTDNDTKSDFDNKMNVDETAVKTEPIPDQSENNAVESREDDKNALVKQEEDVGEKMDIDPQPSTADQQSNANNNDKEDDNQVKEDNSQNDEDDQVGPFEFNIQDGGFTELHTLWYFEEKELQKRREHEIWNRRHDYWLLAGIVKHGYERWHDITNDEDFSILNEPFKNSGNIRDKFMERRLRLLEQALVFEEQLRRFTHLSNLDVYIAAVEEKKLEKTEANGHDGVDKNSVDEQKETKEDQRSDDKEKEKNEESSTENGGQNKENEPSLEAKNLNPILQRASNQLEDLLIDMKSDCARIPQTVQRIPSIANRLQIPPRAVPSNSSGQHHSHQPQHTTMLASNSLLSSNHHHHHRI</sequence>
<dbReference type="Pfam" id="PF06461">
    <property type="entry name" value="CHDII_SANT-like"/>
    <property type="match status" value="1"/>
</dbReference>
<reference evidence="18" key="1">
    <citation type="submission" date="2013-05" db="EMBL/GenBank/DDBJ databases">
        <authorList>
            <person name="Yim A.K.Y."/>
            <person name="Chan T.F."/>
            <person name="Ji K.M."/>
            <person name="Liu X.Y."/>
            <person name="Zhou J.W."/>
            <person name="Li R.Q."/>
            <person name="Yang K.Y."/>
            <person name="Li J."/>
            <person name="Li M."/>
            <person name="Law P.T.W."/>
            <person name="Wu Y.L."/>
            <person name="Cai Z.L."/>
            <person name="Qin H."/>
            <person name="Bao Y."/>
            <person name="Leung R.K.K."/>
            <person name="Ng P.K.S."/>
            <person name="Zou J."/>
            <person name="Zhong X.J."/>
            <person name="Ran P.X."/>
            <person name="Zhong N.S."/>
            <person name="Liu Z.G."/>
            <person name="Tsui S.K.W."/>
        </authorList>
    </citation>
    <scope>NUCLEOTIDE SEQUENCE</scope>
    <source>
        <strain evidence="18">Derf</strain>
        <tissue evidence="18">Whole organism</tissue>
    </source>
</reference>
<feature type="region of interest" description="Disordered" evidence="12">
    <location>
        <begin position="1"/>
        <end position="275"/>
    </location>
</feature>
<evidence type="ECO:0000256" key="1">
    <source>
        <dbReference type="ARBA" id="ARBA00004123"/>
    </source>
</evidence>
<feature type="region of interest" description="Disordered" evidence="12">
    <location>
        <begin position="358"/>
        <end position="385"/>
    </location>
</feature>
<dbReference type="GO" id="GO:0042393">
    <property type="term" value="F:histone binding"/>
    <property type="evidence" value="ECO:0007669"/>
    <property type="project" value="TreeGrafter"/>
</dbReference>
<dbReference type="InterPro" id="IPR038718">
    <property type="entry name" value="SNF2-like_sf"/>
</dbReference>
<dbReference type="CDD" id="cd17994">
    <property type="entry name" value="DEXHc_CHD3_4_5"/>
    <property type="match status" value="1"/>
</dbReference>
<evidence type="ECO:0000256" key="2">
    <source>
        <dbReference type="ARBA" id="ARBA00022723"/>
    </source>
</evidence>
<evidence type="ECO:0000313" key="19">
    <source>
        <dbReference type="Proteomes" id="UP000790347"/>
    </source>
</evidence>
<evidence type="ECO:0000313" key="17">
    <source>
        <dbReference type="EMBL" id="KAH7636624.1"/>
    </source>
</evidence>
<feature type="compositionally biased region" description="Low complexity" evidence="12">
    <location>
        <begin position="358"/>
        <end position="374"/>
    </location>
</feature>
<name>A0A922LA11_DERFA</name>
<dbReference type="Gene3D" id="3.40.50.10810">
    <property type="entry name" value="Tandem AAA-ATPase domain"/>
    <property type="match status" value="1"/>
</dbReference>
<feature type="compositionally biased region" description="Polar residues" evidence="12">
    <location>
        <begin position="1698"/>
        <end position="1710"/>
    </location>
</feature>
<feature type="domain" description="Chromo" evidence="13">
    <location>
        <begin position="681"/>
        <end position="745"/>
    </location>
</feature>
<comment type="caution">
    <text evidence="18">The sequence shown here is derived from an EMBL/GenBank/DDBJ whole genome shotgun (WGS) entry which is preliminary data.</text>
</comment>
<feature type="compositionally biased region" description="Basic and acidic residues" evidence="12">
    <location>
        <begin position="1641"/>
        <end position="1658"/>
    </location>
</feature>
<evidence type="ECO:0000256" key="9">
    <source>
        <dbReference type="ARBA" id="ARBA00023242"/>
    </source>
</evidence>
<reference evidence="17" key="2">
    <citation type="submission" date="2020-06" db="EMBL/GenBank/DDBJ databases">
        <authorList>
            <person name="Ji K."/>
            <person name="Li J."/>
        </authorList>
    </citation>
    <scope>NUCLEOTIDE SEQUENCE</scope>
    <source>
        <strain evidence="17">JKM2019</strain>
        <tissue evidence="17">Whole body</tissue>
    </source>
</reference>
<dbReference type="InterPro" id="IPR009462">
    <property type="entry name" value="CHD_II_SANT-like"/>
</dbReference>
<feature type="domain" description="PHD-type" evidence="14">
    <location>
        <begin position="285"/>
        <end position="334"/>
    </location>
</feature>
<dbReference type="GO" id="GO:0003682">
    <property type="term" value="F:chromatin binding"/>
    <property type="evidence" value="ECO:0007669"/>
    <property type="project" value="TreeGrafter"/>
</dbReference>
<dbReference type="InterPro" id="IPR027417">
    <property type="entry name" value="P-loop_NTPase"/>
</dbReference>
<dbReference type="OrthoDB" id="5857104at2759"/>
<dbReference type="PROSITE" id="PS50013">
    <property type="entry name" value="CHROMO_2"/>
    <property type="match status" value="2"/>
</dbReference>
<dbReference type="InterPro" id="IPR013083">
    <property type="entry name" value="Znf_RING/FYVE/PHD"/>
</dbReference>
<feature type="domain" description="PHD-type" evidence="14">
    <location>
        <begin position="460"/>
        <end position="507"/>
    </location>
</feature>
<feature type="compositionally biased region" description="Basic and acidic residues" evidence="12">
    <location>
        <begin position="1855"/>
        <end position="1890"/>
    </location>
</feature>
<evidence type="ECO:0000256" key="3">
    <source>
        <dbReference type="ARBA" id="ARBA00022737"/>
    </source>
</evidence>
<keyword evidence="5 10" id="KW-0863">Zinc-finger</keyword>
<dbReference type="EMBL" id="ASGP02000001">
    <property type="protein sequence ID" value="KAH9527828.1"/>
    <property type="molecule type" value="Genomic_DNA"/>
</dbReference>
<dbReference type="Proteomes" id="UP000828236">
    <property type="component" value="Unassembled WGS sequence"/>
</dbReference>
<dbReference type="InterPro" id="IPR009463">
    <property type="entry name" value="DUF1087"/>
</dbReference>
<dbReference type="EMBL" id="SDOV01000009">
    <property type="protein sequence ID" value="KAH7636624.1"/>
    <property type="molecule type" value="Genomic_DNA"/>
</dbReference>
<feature type="compositionally biased region" description="Basic and acidic residues" evidence="12">
    <location>
        <begin position="783"/>
        <end position="793"/>
    </location>
</feature>
<dbReference type="GO" id="GO:0003677">
    <property type="term" value="F:DNA binding"/>
    <property type="evidence" value="ECO:0007669"/>
    <property type="project" value="InterPro"/>
</dbReference>
<evidence type="ECO:0000259" key="15">
    <source>
        <dbReference type="PROSITE" id="PS51192"/>
    </source>
</evidence>
<organism evidence="18 19">
    <name type="scientific">Dermatophagoides farinae</name>
    <name type="common">American house dust mite</name>
    <dbReference type="NCBI Taxonomy" id="6954"/>
    <lineage>
        <taxon>Eukaryota</taxon>
        <taxon>Metazoa</taxon>
        <taxon>Ecdysozoa</taxon>
        <taxon>Arthropoda</taxon>
        <taxon>Chelicerata</taxon>
        <taxon>Arachnida</taxon>
        <taxon>Acari</taxon>
        <taxon>Acariformes</taxon>
        <taxon>Sarcoptiformes</taxon>
        <taxon>Astigmata</taxon>
        <taxon>Psoroptidia</taxon>
        <taxon>Analgoidea</taxon>
        <taxon>Pyroglyphidae</taxon>
        <taxon>Dermatophagoidinae</taxon>
        <taxon>Dermatophagoides</taxon>
    </lineage>
</organism>
<dbReference type="SUPFAM" id="SSF52540">
    <property type="entry name" value="P-loop containing nucleoside triphosphate hydrolases"/>
    <property type="match status" value="2"/>
</dbReference>
<dbReference type="Pfam" id="PF08074">
    <property type="entry name" value="CHDCT2"/>
    <property type="match status" value="1"/>
</dbReference>
<keyword evidence="8" id="KW-0067">ATP-binding</keyword>
<reference evidence="17" key="3">
    <citation type="journal article" date="2021" name="World Allergy Organ. J.">
        <title>Chromosome-level assembly of Dermatophagoides farinae genome and transcriptome reveals two novel allergens Der f 37 and Der f 39.</title>
        <authorList>
            <person name="Chen J."/>
            <person name="Cai Z."/>
            <person name="Fan D."/>
            <person name="Hu J."/>
            <person name="Hou Y."/>
            <person name="He Y."/>
            <person name="Zhang Z."/>
            <person name="Zhao Z."/>
            <person name="Gao P."/>
            <person name="Hu W."/>
            <person name="Sun J."/>
            <person name="Li J."/>
            <person name="Ji K."/>
        </authorList>
    </citation>
    <scope>NUCLEOTIDE SEQUENCE</scope>
    <source>
        <strain evidence="17">JKM2019</strain>
    </source>
</reference>
<evidence type="ECO:0000313" key="18">
    <source>
        <dbReference type="EMBL" id="KAH9527828.1"/>
    </source>
</evidence>
<feature type="compositionally biased region" description="Low complexity" evidence="12">
    <location>
        <begin position="1426"/>
        <end position="1440"/>
    </location>
</feature>
<feature type="compositionally biased region" description="Basic and acidic residues" evidence="12">
    <location>
        <begin position="1673"/>
        <end position="1695"/>
    </location>
</feature>
<evidence type="ECO:0000259" key="14">
    <source>
        <dbReference type="PROSITE" id="PS50016"/>
    </source>
</evidence>
<feature type="compositionally biased region" description="Polar residues" evidence="12">
    <location>
        <begin position="215"/>
        <end position="240"/>
    </location>
</feature>
<proteinExistence type="predicted"/>
<dbReference type="Pfam" id="PF00628">
    <property type="entry name" value="PHD"/>
    <property type="match status" value="3"/>
</dbReference>
<evidence type="ECO:0000256" key="6">
    <source>
        <dbReference type="ARBA" id="ARBA00022801"/>
    </source>
</evidence>
<dbReference type="SUPFAM" id="SSF54160">
    <property type="entry name" value="Chromo domain-like"/>
    <property type="match status" value="2"/>
</dbReference>
<dbReference type="SMART" id="SM00249">
    <property type="entry name" value="PHD"/>
    <property type="match status" value="3"/>
</dbReference>
<reference evidence="18" key="4">
    <citation type="journal article" date="2022" name="Res Sq">
        <title>Comparative Genomics Reveals Insights into the Divergent Evolution of Astigmatic Mites and Household Pest Adaptations.</title>
        <authorList>
            <person name="Xiong Q."/>
            <person name="Wan A.T.-Y."/>
            <person name="Liu X.-Y."/>
            <person name="Fung C.S.-H."/>
            <person name="Xiao X."/>
            <person name="Malainual N."/>
            <person name="Hou J."/>
            <person name="Wang L."/>
            <person name="Wang M."/>
            <person name="Yang K."/>
            <person name="Cui Y."/>
            <person name="Leung E."/>
            <person name="Nong W."/>
            <person name="Shin S.-K."/>
            <person name="Au S."/>
            <person name="Jeong K.Y."/>
            <person name="Chew F.T."/>
            <person name="Hui J."/>
            <person name="Leung T.F."/>
            <person name="Tungtrongchitr A."/>
            <person name="Zhong N."/>
            <person name="Liu Z."/>
            <person name="Tsui S."/>
        </authorList>
    </citation>
    <scope>NUCLEOTIDE SEQUENCE</scope>
    <source>
        <strain evidence="18">Derf</strain>
        <tissue evidence="18">Whole organism</tissue>
    </source>
</reference>
<feature type="compositionally biased region" description="Basic residues" evidence="12">
    <location>
        <begin position="762"/>
        <end position="777"/>
    </location>
</feature>
<dbReference type="GO" id="GO:0140658">
    <property type="term" value="F:ATP-dependent chromatin remodeler activity"/>
    <property type="evidence" value="ECO:0007669"/>
    <property type="project" value="UniProtKB-ARBA"/>
</dbReference>
<dbReference type="GO" id="GO:0005634">
    <property type="term" value="C:nucleus"/>
    <property type="evidence" value="ECO:0007669"/>
    <property type="project" value="UniProtKB-SubCell"/>
</dbReference>
<feature type="domain" description="Helicase ATP-binding" evidence="15">
    <location>
        <begin position="816"/>
        <end position="1000"/>
    </location>
</feature>
<dbReference type="SMART" id="SM01146">
    <property type="entry name" value="DUF1086"/>
    <property type="match status" value="1"/>
</dbReference>
<dbReference type="PANTHER" id="PTHR45623">
    <property type="entry name" value="CHROMODOMAIN-HELICASE-DNA-BINDING PROTEIN 3-RELATED-RELATED"/>
    <property type="match status" value="1"/>
</dbReference>
<dbReference type="CDD" id="cd18662">
    <property type="entry name" value="CD2_tandem_CHD3-4_like"/>
    <property type="match status" value="1"/>
</dbReference>
<dbReference type="Pfam" id="PF00176">
    <property type="entry name" value="SNF2-rel_dom"/>
    <property type="match status" value="1"/>
</dbReference>
<dbReference type="SMART" id="SM01147">
    <property type="entry name" value="DUF1087"/>
    <property type="match status" value="1"/>
</dbReference>
<evidence type="ECO:0000256" key="12">
    <source>
        <dbReference type="SAM" id="MobiDB-lite"/>
    </source>
</evidence>
<keyword evidence="3" id="KW-0677">Repeat</keyword>
<dbReference type="Pfam" id="PF00385">
    <property type="entry name" value="Chromo"/>
    <property type="match status" value="1"/>
</dbReference>
<dbReference type="GO" id="GO:0008270">
    <property type="term" value="F:zinc ion binding"/>
    <property type="evidence" value="ECO:0007669"/>
    <property type="project" value="UniProtKB-KW"/>
</dbReference>
<feature type="compositionally biased region" description="Basic and acidic residues" evidence="12">
    <location>
        <begin position="191"/>
        <end position="203"/>
    </location>
</feature>
<evidence type="ECO:0000259" key="16">
    <source>
        <dbReference type="PROSITE" id="PS51194"/>
    </source>
</evidence>
<dbReference type="InterPro" id="IPR014001">
    <property type="entry name" value="Helicase_ATP-bd"/>
</dbReference>
<dbReference type="InterPro" id="IPR016197">
    <property type="entry name" value="Chromo-like_dom_sf"/>
</dbReference>
<keyword evidence="6" id="KW-0378">Hydrolase</keyword>
<evidence type="ECO:0000256" key="11">
    <source>
        <dbReference type="SAM" id="Coils"/>
    </source>
</evidence>
<dbReference type="SMART" id="SM00298">
    <property type="entry name" value="CHROMO"/>
    <property type="match status" value="2"/>
</dbReference>
<evidence type="ECO:0000256" key="4">
    <source>
        <dbReference type="ARBA" id="ARBA00022741"/>
    </source>
</evidence>
<dbReference type="Gene3D" id="3.40.50.300">
    <property type="entry name" value="P-loop containing nucleotide triphosphate hydrolases"/>
    <property type="match status" value="1"/>
</dbReference>
<dbReference type="InterPro" id="IPR001650">
    <property type="entry name" value="Helicase_C-like"/>
</dbReference>
<dbReference type="PROSITE" id="PS51192">
    <property type="entry name" value="HELICASE_ATP_BIND_1"/>
    <property type="match status" value="1"/>
</dbReference>
<evidence type="ECO:0000259" key="13">
    <source>
        <dbReference type="PROSITE" id="PS50013"/>
    </source>
</evidence>
<feature type="domain" description="Helicase C-terminal" evidence="16">
    <location>
        <begin position="1132"/>
        <end position="1296"/>
    </location>
</feature>
<dbReference type="SMART" id="SM00490">
    <property type="entry name" value="HELICc"/>
    <property type="match status" value="1"/>
</dbReference>
<dbReference type="Gene3D" id="2.40.50.40">
    <property type="match status" value="2"/>
</dbReference>
<keyword evidence="4" id="KW-0547">Nucleotide-binding</keyword>
<dbReference type="FunFam" id="3.40.50.10810:FF:000001">
    <property type="entry name" value="chromodomain-helicase-DNA-binding protein 3 isoform X1"/>
    <property type="match status" value="1"/>
</dbReference>
<evidence type="ECO:0000256" key="10">
    <source>
        <dbReference type="PROSITE-ProRule" id="PRU00146"/>
    </source>
</evidence>
<comment type="subcellular location">
    <subcellularLocation>
        <location evidence="1">Nucleus</location>
    </subcellularLocation>
</comment>
<dbReference type="Gene3D" id="1.10.10.60">
    <property type="entry name" value="Homeodomain-like"/>
    <property type="match status" value="1"/>
</dbReference>
<dbReference type="GO" id="GO:0000791">
    <property type="term" value="C:euchromatin"/>
    <property type="evidence" value="ECO:0007669"/>
    <property type="project" value="UniProtKB-ARBA"/>
</dbReference>
<dbReference type="InterPro" id="IPR000953">
    <property type="entry name" value="Chromo/chromo_shadow_dom"/>
</dbReference>
<feature type="compositionally biased region" description="Basic and acidic residues" evidence="12">
    <location>
        <begin position="44"/>
        <end position="55"/>
    </location>
</feature>
<dbReference type="PANTHER" id="PTHR45623:SF17">
    <property type="entry name" value="CHROMODOMAIN-HELICASE-DNA-BINDING PROTEIN 3-RELATED"/>
    <property type="match status" value="1"/>
</dbReference>
<keyword evidence="2" id="KW-0479">Metal-binding</keyword>